<dbReference type="AlphaFoldDB" id="A0A3Q9BQY7"/>
<evidence type="ECO:0000313" key="1">
    <source>
        <dbReference type="EMBL" id="AZP12461.1"/>
    </source>
</evidence>
<accession>A0A3Q9BQY7</accession>
<dbReference type="KEGG" id="upv:EJN92_10860"/>
<dbReference type="OrthoDB" id="9150356at2"/>
<reference evidence="1 2" key="1">
    <citation type="journal article" date="2011" name="Int. J. Syst. Evol. Microbiol.">
        <title>Description of Undibacterium oligocarboniphilum sp. nov., isolated from purified water, and Undibacterium pigrum strain CCUG 49012 as the type strain of Undibacterium parvum sp. nov., and emended descriptions of the genus Undibacterium and the species Undibacterium pigrum.</title>
        <authorList>
            <person name="Eder W."/>
            <person name="Wanner G."/>
            <person name="Ludwig W."/>
            <person name="Busse H.J."/>
            <person name="Ziemke-Kageler F."/>
            <person name="Lang E."/>
        </authorList>
    </citation>
    <scope>NUCLEOTIDE SEQUENCE [LARGE SCALE GENOMIC DNA]</scope>
    <source>
        <strain evidence="1 2">DSM 23061</strain>
    </source>
</reference>
<gene>
    <name evidence="1" type="ORF">EJN92_10860</name>
</gene>
<dbReference type="EMBL" id="CP034464">
    <property type="protein sequence ID" value="AZP12461.1"/>
    <property type="molecule type" value="Genomic_DNA"/>
</dbReference>
<dbReference type="Proteomes" id="UP000275663">
    <property type="component" value="Chromosome"/>
</dbReference>
<evidence type="ECO:0000313" key="2">
    <source>
        <dbReference type="Proteomes" id="UP000275663"/>
    </source>
</evidence>
<dbReference type="RefSeq" id="WP_126127842.1">
    <property type="nucleotide sequence ID" value="NZ_CP034464.1"/>
</dbReference>
<keyword evidence="2" id="KW-1185">Reference proteome</keyword>
<organism evidence="1 2">
    <name type="scientific">Undibacterium parvum</name>
    <dbReference type="NCBI Taxonomy" id="401471"/>
    <lineage>
        <taxon>Bacteria</taxon>
        <taxon>Pseudomonadati</taxon>
        <taxon>Pseudomonadota</taxon>
        <taxon>Betaproteobacteria</taxon>
        <taxon>Burkholderiales</taxon>
        <taxon>Oxalobacteraceae</taxon>
        <taxon>Undibacterium</taxon>
    </lineage>
</organism>
<protein>
    <submittedName>
        <fullName evidence="1">Uncharacterized protein</fullName>
    </submittedName>
</protein>
<name>A0A3Q9BQY7_9BURK</name>
<sequence>MSEIEKQTEASNNAADTLVAPAMAVASSSRRRLIKLGTTAAPIVATLVSKPALAWHCKSPSAWGSEILNPKTSLATNAGHQSYPDETWYISNWCNNTARSSTGNASPPWTALRTKYTTLKNNAPSNKTTKTSFDYTLCTIAELQAAVAGLKVAGASPSATVKSVLTSGSDLQKSTIVAQLNYLILSPLLKNQMEKCLPSSALQQMATGSYSPAGSGQTWDAAKIKKFLYDNYMAR</sequence>
<proteinExistence type="predicted"/>